<dbReference type="Pfam" id="PF05960">
    <property type="entry name" value="DUF885"/>
    <property type="match status" value="1"/>
</dbReference>
<protein>
    <submittedName>
        <fullName evidence="1">DUF885 domain-containing protein</fullName>
    </submittedName>
</protein>
<evidence type="ECO:0000313" key="2">
    <source>
        <dbReference type="Proteomes" id="UP000325211"/>
    </source>
</evidence>
<dbReference type="PANTHER" id="PTHR33361:SF2">
    <property type="entry name" value="DUF885 DOMAIN-CONTAINING PROTEIN"/>
    <property type="match status" value="1"/>
</dbReference>
<reference evidence="1 2" key="1">
    <citation type="submission" date="2018-05" db="EMBL/GenBank/DDBJ databases">
        <title>Streptomyces venezuelae.</title>
        <authorList>
            <person name="Kim W."/>
            <person name="Lee N."/>
            <person name="Cho B.-K."/>
        </authorList>
    </citation>
    <scope>NUCLEOTIDE SEQUENCE [LARGE SCALE GENOMIC DNA]</scope>
    <source>
        <strain evidence="1 2">ATCC 21782</strain>
    </source>
</reference>
<organism evidence="1 2">
    <name type="scientific">Streptomyces venezuelae</name>
    <dbReference type="NCBI Taxonomy" id="54571"/>
    <lineage>
        <taxon>Bacteria</taxon>
        <taxon>Bacillati</taxon>
        <taxon>Actinomycetota</taxon>
        <taxon>Actinomycetes</taxon>
        <taxon>Kitasatosporales</taxon>
        <taxon>Streptomycetaceae</taxon>
        <taxon>Streptomyces</taxon>
    </lineage>
</organism>
<accession>A0A5P2D9P4</accession>
<dbReference type="PANTHER" id="PTHR33361">
    <property type="entry name" value="GLR0591 PROTEIN"/>
    <property type="match status" value="1"/>
</dbReference>
<name>A0A5P2D9P4_STRVZ</name>
<dbReference type="InterPro" id="IPR010281">
    <property type="entry name" value="DUF885"/>
</dbReference>
<gene>
    <name evidence="1" type="ORF">DEJ50_32035</name>
</gene>
<dbReference type="RefSeq" id="WP_150211541.1">
    <property type="nucleotide sequence ID" value="NZ_CP029190.1"/>
</dbReference>
<dbReference type="EMBL" id="CP029190">
    <property type="protein sequence ID" value="QES51796.1"/>
    <property type="molecule type" value="Genomic_DNA"/>
</dbReference>
<evidence type="ECO:0000313" key="1">
    <source>
        <dbReference type="EMBL" id="QES51796.1"/>
    </source>
</evidence>
<proteinExistence type="predicted"/>
<sequence>MPSQPDALPREISDAYVDALVELDPLVGITLGLPGASGALPDFSPDGREALAELARRTLAQLRAAERAPGADSDVERRCATLLKERLGAELAQHEAGEHLRAVDNISSPLHQIRKAFPLMPVATEEDWRAIARGLNAVPAALAGYRASLDTGVRHGLSAAPRQVSENITQLNEWLGTGGFGRQAVDAPGNGLRTEVEAAARTANEAVAGLRDWFTQVYAGQVEGQPDAVGGERYARFARLYTGAEVDPDEAYAFGWSEFHRLLAEMRAEARRIRPGADDPWEVLAWLDDHGRAIEGEEETRLWLQSFMDEAVEVLDGRHFDMAGPVRQVESRIAPPGGAAAPYYTQPSLDFSRPGRTWLPTLGRTRFPTHHLVSTWYHEGVPGHHLQMAHWTLVADSLSRYQTKVGRISATTEGWALYAERLMDELGFYTEPQDRLGHLDAQMIRALRVVVDLGMHLRFEIPAHSPYAAGWRWTPSLAREFLGRYSGRPSEYLDSEIVRYLGRPAQSITYKLGERAWLQGREAARARQGADFDLKRWHMAALSLGSLGLDDLRAELGRI</sequence>
<dbReference type="Proteomes" id="UP000325211">
    <property type="component" value="Chromosome"/>
</dbReference>
<dbReference type="AlphaFoldDB" id="A0A5P2D9P4"/>
<dbReference type="OrthoDB" id="9760040at2"/>